<evidence type="ECO:0000313" key="3">
    <source>
        <dbReference type="Proteomes" id="UP001597191"/>
    </source>
</evidence>
<dbReference type="Proteomes" id="UP001597191">
    <property type="component" value="Unassembled WGS sequence"/>
</dbReference>
<accession>A0ABW4BPH8</accession>
<sequence length="178" mass="20631">MSITVTQITAKNAADINLPNEPFRIFGQMLPTFDGQQWAYTTRQLPESQVHEMIFPDEHYDFAAMAPDYFFVGAYDNADNCIGLAIYHREMFKYLYLDDLKVNRDFRGQGVGQQLLNAGKRIAKAHQYRGIYTIGQDNNLAACLFYLHCHFEIGGFNTHEYFGTSQADKSNIYFYWDF</sequence>
<dbReference type="InterPro" id="IPR016181">
    <property type="entry name" value="Acyl_CoA_acyltransferase"/>
</dbReference>
<proteinExistence type="predicted"/>
<gene>
    <name evidence="2" type="ORF">ACFQ4R_07730</name>
</gene>
<dbReference type="Pfam" id="PF00583">
    <property type="entry name" value="Acetyltransf_1"/>
    <property type="match status" value="1"/>
</dbReference>
<dbReference type="PROSITE" id="PS51186">
    <property type="entry name" value="GNAT"/>
    <property type="match status" value="1"/>
</dbReference>
<dbReference type="RefSeq" id="WP_125651118.1">
    <property type="nucleotide sequence ID" value="NZ_JBHTOH010000077.1"/>
</dbReference>
<dbReference type="InterPro" id="IPR008125">
    <property type="entry name" value="Streptothricin_AcTrfase"/>
</dbReference>
<comment type="caution">
    <text evidence="2">The sequence shown here is derived from an EMBL/GenBank/DDBJ whole genome shotgun (WGS) entry which is preliminary data.</text>
</comment>
<dbReference type="EC" id="2.3.-.-" evidence="2"/>
<dbReference type="CDD" id="cd04301">
    <property type="entry name" value="NAT_SF"/>
    <property type="match status" value="1"/>
</dbReference>
<keyword evidence="2" id="KW-0808">Transferase</keyword>
<dbReference type="Gene3D" id="3.40.630.30">
    <property type="match status" value="1"/>
</dbReference>
<dbReference type="InterPro" id="IPR000182">
    <property type="entry name" value="GNAT_dom"/>
</dbReference>
<keyword evidence="3" id="KW-1185">Reference proteome</keyword>
<evidence type="ECO:0000259" key="1">
    <source>
        <dbReference type="PROSITE" id="PS51186"/>
    </source>
</evidence>
<reference evidence="3" key="1">
    <citation type="journal article" date="2019" name="Int. J. Syst. Evol. Microbiol.">
        <title>The Global Catalogue of Microorganisms (GCM) 10K type strain sequencing project: providing services to taxonomists for standard genome sequencing and annotation.</title>
        <authorList>
            <consortium name="The Broad Institute Genomics Platform"/>
            <consortium name="The Broad Institute Genome Sequencing Center for Infectious Disease"/>
            <person name="Wu L."/>
            <person name="Ma J."/>
        </authorList>
    </citation>
    <scope>NUCLEOTIDE SEQUENCE [LARGE SCALE GENOMIC DNA]</scope>
    <source>
        <strain evidence="3">CCM 8937</strain>
    </source>
</reference>
<name>A0ABW4BPH8_9LACO</name>
<dbReference type="SUPFAM" id="SSF55729">
    <property type="entry name" value="Acyl-CoA N-acyltransferases (Nat)"/>
    <property type="match status" value="1"/>
</dbReference>
<dbReference type="EMBL" id="JBHTOH010000077">
    <property type="protein sequence ID" value="MFD1411470.1"/>
    <property type="molecule type" value="Genomic_DNA"/>
</dbReference>
<dbReference type="PRINTS" id="PR01754">
    <property type="entry name" value="SACTRNSFRASE"/>
</dbReference>
<protein>
    <submittedName>
        <fullName evidence="2">GNAT family N-acetyltransferase</fullName>
        <ecNumber evidence="2">2.3.-.-</ecNumber>
    </submittedName>
</protein>
<organism evidence="2 3">
    <name type="scientific">Lapidilactobacillus gannanensis</name>
    <dbReference type="NCBI Taxonomy" id="2486002"/>
    <lineage>
        <taxon>Bacteria</taxon>
        <taxon>Bacillati</taxon>
        <taxon>Bacillota</taxon>
        <taxon>Bacilli</taxon>
        <taxon>Lactobacillales</taxon>
        <taxon>Lactobacillaceae</taxon>
        <taxon>Lapidilactobacillus</taxon>
    </lineage>
</organism>
<keyword evidence="2" id="KW-0012">Acyltransferase</keyword>
<evidence type="ECO:0000313" key="2">
    <source>
        <dbReference type="EMBL" id="MFD1411470.1"/>
    </source>
</evidence>
<dbReference type="GO" id="GO:0016746">
    <property type="term" value="F:acyltransferase activity"/>
    <property type="evidence" value="ECO:0007669"/>
    <property type="project" value="UniProtKB-KW"/>
</dbReference>
<feature type="domain" description="N-acetyltransferase" evidence="1">
    <location>
        <begin position="28"/>
        <end position="178"/>
    </location>
</feature>